<dbReference type="InterPro" id="IPR013022">
    <property type="entry name" value="Xyl_isomerase-like_TIM-brl"/>
</dbReference>
<keyword evidence="3" id="KW-1185">Reference proteome</keyword>
<dbReference type="InterPro" id="IPR050312">
    <property type="entry name" value="IolE/XylAMocC-like"/>
</dbReference>
<proteinExistence type="predicted"/>
<evidence type="ECO:0000259" key="1">
    <source>
        <dbReference type="Pfam" id="PF01261"/>
    </source>
</evidence>
<organism evidence="2 3">
    <name type="scientific">Azospirillum oleiclasticum</name>
    <dbReference type="NCBI Taxonomy" id="2735135"/>
    <lineage>
        <taxon>Bacteria</taxon>
        <taxon>Pseudomonadati</taxon>
        <taxon>Pseudomonadota</taxon>
        <taxon>Alphaproteobacteria</taxon>
        <taxon>Rhodospirillales</taxon>
        <taxon>Azospirillaceae</taxon>
        <taxon>Azospirillum</taxon>
    </lineage>
</organism>
<dbReference type="Proteomes" id="UP000584642">
    <property type="component" value="Unassembled WGS sequence"/>
</dbReference>
<evidence type="ECO:0000313" key="3">
    <source>
        <dbReference type="Proteomes" id="UP000584642"/>
    </source>
</evidence>
<keyword evidence="2" id="KW-0413">Isomerase</keyword>
<comment type="caution">
    <text evidence="2">The sequence shown here is derived from an EMBL/GenBank/DDBJ whole genome shotgun (WGS) entry which is preliminary data.</text>
</comment>
<reference evidence="2 3" key="1">
    <citation type="submission" date="2020-05" db="EMBL/GenBank/DDBJ databases">
        <title>Azospirillum oleiclasticum sp. nov, a nitrogen-fixing and heavy crude oil-emulsifying bacterium isolated from the crude oil of Yumen Oilfield.</title>
        <authorList>
            <person name="Wu D."/>
            <person name="Cai M."/>
            <person name="Zhang X."/>
        </authorList>
    </citation>
    <scope>NUCLEOTIDE SEQUENCE [LARGE SCALE GENOMIC DNA]</scope>
    <source>
        <strain evidence="2 3">ROY-1-1-2</strain>
    </source>
</reference>
<dbReference type="GO" id="GO:0016853">
    <property type="term" value="F:isomerase activity"/>
    <property type="evidence" value="ECO:0007669"/>
    <property type="project" value="UniProtKB-KW"/>
</dbReference>
<dbReference type="SUPFAM" id="SSF51658">
    <property type="entry name" value="Xylose isomerase-like"/>
    <property type="match status" value="1"/>
</dbReference>
<feature type="domain" description="Xylose isomerase-like TIM barrel" evidence="1">
    <location>
        <begin position="26"/>
        <end position="268"/>
    </location>
</feature>
<dbReference type="RefSeq" id="WP_180284982.1">
    <property type="nucleotide sequence ID" value="NZ_JABFDB010000025.1"/>
</dbReference>
<sequence>MTTHHRPLGGSTFSFMWDRPLLPALRAMQTLGLNDFDVILAPGHLWYDELSPSARADLARGLSDEGLRIDSLNLPALDVNLASCVAEVRDFSVRLYRETFRLAADLGVHNVVVVPGRVSTLLPPKPADTLGWLRDSLERLLRMTEDTGQHLLVELHPLTPIPTTPGMLAFMDGIADPRLLIAYDVANAEFVGETQADALRSAASRLGQVHLSDGTRKAWRHDRVGSGTVDFKAVLATLDELAFAGTAILEVISPDPIDDLTESMRRLRPG</sequence>
<dbReference type="PANTHER" id="PTHR12110:SF53">
    <property type="entry name" value="BLR5974 PROTEIN"/>
    <property type="match status" value="1"/>
</dbReference>
<accession>A0ABX2TFU5</accession>
<dbReference type="Gene3D" id="3.20.20.150">
    <property type="entry name" value="Divalent-metal-dependent TIM barrel enzymes"/>
    <property type="match status" value="1"/>
</dbReference>
<dbReference type="InterPro" id="IPR036237">
    <property type="entry name" value="Xyl_isomerase-like_sf"/>
</dbReference>
<evidence type="ECO:0000313" key="2">
    <source>
        <dbReference type="EMBL" id="NYZ23207.1"/>
    </source>
</evidence>
<dbReference type="Pfam" id="PF01261">
    <property type="entry name" value="AP_endonuc_2"/>
    <property type="match status" value="1"/>
</dbReference>
<name>A0ABX2TFU5_9PROT</name>
<dbReference type="PANTHER" id="PTHR12110">
    <property type="entry name" value="HYDROXYPYRUVATE ISOMERASE"/>
    <property type="match status" value="1"/>
</dbReference>
<dbReference type="EMBL" id="JABFDB010000025">
    <property type="protein sequence ID" value="NYZ23207.1"/>
    <property type="molecule type" value="Genomic_DNA"/>
</dbReference>
<protein>
    <submittedName>
        <fullName evidence="2">Sugar phosphate isomerase/epimerase</fullName>
    </submittedName>
</protein>
<gene>
    <name evidence="2" type="ORF">HND93_26160</name>
</gene>